<dbReference type="Proteomes" id="UP000543556">
    <property type="component" value="Unassembled WGS sequence"/>
</dbReference>
<dbReference type="EMBL" id="JAAMFM010000024">
    <property type="protein sequence ID" value="NVM96078.1"/>
    <property type="molecule type" value="Genomic_DNA"/>
</dbReference>
<dbReference type="AlphaFoldDB" id="A0A7Y7IIF2"/>
<dbReference type="RefSeq" id="WP_176635800.1">
    <property type="nucleotide sequence ID" value="NZ_JAAMFM010000024.1"/>
</dbReference>
<dbReference type="InterPro" id="IPR025332">
    <property type="entry name" value="DUF4238"/>
</dbReference>
<accession>A0A7Y7IIF2</accession>
<evidence type="ECO:0000313" key="2">
    <source>
        <dbReference type="Proteomes" id="UP000543556"/>
    </source>
</evidence>
<sequence length="388" mass="43442">MNIQDQDPPAPAITPELQRILDAAAAMTAKGQEPRRHHLVPKFYLERWAINNRILVTDLDINKSFPVAPINALIETDYYRVPAGSFQGGSPVVWETWLSTIEGHAKSVFDAIDKNGLPNISDIQHAHLLHFLGVQITRSRSYRFRARWMMGPGYYQAMELDRPGSIEALLIREGKDPSPERISELEAYFAQVNADPWRVPMAAEQEMLMSTEAGGKMAETLHSRRLVLYRTAKPLLTCDEPVVLLHEHMGAIHPDDGGYLRAPIIAFPFGPREVLAMFREDLPLSRPNDVELDWRETLELNRAIAGNAHRHLVEGPDGRNGANLYVPAAKDPVRMVTLPPAEGNGHEVLWTTAQRRWTGEHDAPVRPVSAWWPAAVPPPPQGPARPAE</sequence>
<gene>
    <name evidence="1" type="ORF">G6034_14430</name>
</gene>
<evidence type="ECO:0000313" key="1">
    <source>
        <dbReference type="EMBL" id="NVM96078.1"/>
    </source>
</evidence>
<name>A0A7Y7IIF2_9MICC</name>
<proteinExistence type="predicted"/>
<protein>
    <submittedName>
        <fullName evidence="1">DUF4238 domain-containing protein</fullName>
    </submittedName>
</protein>
<organism evidence="1 2">
    <name type="scientific">Arthrobacter wenxiniae</name>
    <dbReference type="NCBI Taxonomy" id="2713570"/>
    <lineage>
        <taxon>Bacteria</taxon>
        <taxon>Bacillati</taxon>
        <taxon>Actinomycetota</taxon>
        <taxon>Actinomycetes</taxon>
        <taxon>Micrococcales</taxon>
        <taxon>Micrococcaceae</taxon>
        <taxon>Arthrobacter</taxon>
    </lineage>
</organism>
<reference evidence="1 2" key="1">
    <citation type="submission" date="2020-02" db="EMBL/GenBank/DDBJ databases">
        <title>Genome sequence of strain AETb3-4.</title>
        <authorList>
            <person name="Gao J."/>
            <person name="Zhang X."/>
        </authorList>
    </citation>
    <scope>NUCLEOTIDE SEQUENCE [LARGE SCALE GENOMIC DNA]</scope>
    <source>
        <strain evidence="1 2">AETb3-4</strain>
    </source>
</reference>
<comment type="caution">
    <text evidence="1">The sequence shown here is derived from an EMBL/GenBank/DDBJ whole genome shotgun (WGS) entry which is preliminary data.</text>
</comment>
<dbReference type="Pfam" id="PF14022">
    <property type="entry name" value="DUF4238"/>
    <property type="match status" value="1"/>
</dbReference>
<keyword evidence="2" id="KW-1185">Reference proteome</keyword>